<dbReference type="AlphaFoldDB" id="A0A2D6YM83"/>
<sequence>MSIFETNTLVVSGVSPEDGIGEAISTRSNIFELTQLAEASVLRPMEYGMFPHDVRAALAYRIAANAGETQLAEHYAAAFGDNYNIAQSRIIEEKLDSTLIPFVDKAAHATKDIVAEDILKLQAVGVSDADIVRLCELIAFVAYQVRVVVGLRLMNGGI</sequence>
<reference evidence="2" key="1">
    <citation type="submission" date="2017-09" db="EMBL/GenBank/DDBJ databases">
        <title>The Reconstruction of 2,631 Draft Metagenome-Assembled Genomes from the Global Oceans.</title>
        <authorList>
            <person name="Tully B.J."/>
            <person name="Graham E.D."/>
            <person name="Heidelberg J.F."/>
        </authorList>
    </citation>
    <scope>NUCLEOTIDE SEQUENCE [LARGE SCALE GENOMIC DNA]</scope>
</reference>
<comment type="caution">
    <text evidence="1">The sequence shown here is derived from an EMBL/GenBank/DDBJ whole genome shotgun (WGS) entry which is preliminary data.</text>
</comment>
<dbReference type="EMBL" id="NZEX01000143">
    <property type="protein sequence ID" value="MAH64205.1"/>
    <property type="molecule type" value="Genomic_DNA"/>
</dbReference>
<dbReference type="Proteomes" id="UP000226525">
    <property type="component" value="Unassembled WGS sequence"/>
</dbReference>
<accession>A0A2D6YM83</accession>
<dbReference type="SUPFAM" id="SSF69118">
    <property type="entry name" value="AhpD-like"/>
    <property type="match status" value="1"/>
</dbReference>
<proteinExistence type="predicted"/>
<dbReference type="Gene3D" id="1.20.1290.10">
    <property type="entry name" value="AhpD-like"/>
    <property type="match status" value="1"/>
</dbReference>
<evidence type="ECO:0000313" key="2">
    <source>
        <dbReference type="Proteomes" id="UP000226525"/>
    </source>
</evidence>
<name>A0A2D6YM83_9DELT</name>
<evidence type="ECO:0000313" key="1">
    <source>
        <dbReference type="EMBL" id="MAH64205.1"/>
    </source>
</evidence>
<dbReference type="InterPro" id="IPR029032">
    <property type="entry name" value="AhpD-like"/>
</dbReference>
<evidence type="ECO:0008006" key="3">
    <source>
        <dbReference type="Google" id="ProtNLM"/>
    </source>
</evidence>
<gene>
    <name evidence="1" type="ORF">CMN54_12330</name>
</gene>
<organism evidence="1 2">
    <name type="scientific">SAR324 cluster bacterium</name>
    <dbReference type="NCBI Taxonomy" id="2024889"/>
    <lineage>
        <taxon>Bacteria</taxon>
        <taxon>Deltaproteobacteria</taxon>
        <taxon>SAR324 cluster</taxon>
    </lineage>
</organism>
<protein>
    <recommendedName>
        <fullName evidence="3">CMD domain protein</fullName>
    </recommendedName>
</protein>